<reference evidence="3" key="1">
    <citation type="submission" date="2022-11" db="EMBL/GenBank/DDBJ databases">
        <title>Chromosomal genome sequence assembly and mating type (MAT) locus characterization of the leprose asexual lichenized fungus Lepraria neglecta (Nyl.) Erichsen.</title>
        <authorList>
            <person name="Allen J.L."/>
            <person name="Pfeffer B."/>
        </authorList>
    </citation>
    <scope>NUCLEOTIDE SEQUENCE</scope>
    <source>
        <strain evidence="3">Allen 5258</strain>
    </source>
</reference>
<dbReference type="GO" id="GO:0016765">
    <property type="term" value="F:transferase activity, transferring alkyl or aryl (other than methyl) groups"/>
    <property type="evidence" value="ECO:0007669"/>
    <property type="project" value="InterPro"/>
</dbReference>
<comment type="similarity">
    <text evidence="1">Belongs to the tryptophan dimethylallyltransferase family.</text>
</comment>
<comment type="caution">
    <text evidence="3">The sequence shown here is derived from an EMBL/GenBank/DDBJ whole genome shotgun (WGS) entry which is preliminary data.</text>
</comment>
<dbReference type="NCBIfam" id="TIGR03429">
    <property type="entry name" value="arom_pren_DMATS"/>
    <property type="match status" value="1"/>
</dbReference>
<dbReference type="Proteomes" id="UP001276659">
    <property type="component" value="Unassembled WGS sequence"/>
</dbReference>
<organism evidence="3 4">
    <name type="scientific">Lepraria neglecta</name>
    <dbReference type="NCBI Taxonomy" id="209136"/>
    <lineage>
        <taxon>Eukaryota</taxon>
        <taxon>Fungi</taxon>
        <taxon>Dikarya</taxon>
        <taxon>Ascomycota</taxon>
        <taxon>Pezizomycotina</taxon>
        <taxon>Lecanoromycetes</taxon>
        <taxon>OSLEUM clade</taxon>
        <taxon>Lecanoromycetidae</taxon>
        <taxon>Lecanorales</taxon>
        <taxon>Lecanorineae</taxon>
        <taxon>Stereocaulaceae</taxon>
        <taxon>Lepraria</taxon>
    </lineage>
</organism>
<proteinExistence type="inferred from homology"/>
<evidence type="ECO:0000256" key="1">
    <source>
        <dbReference type="ARBA" id="ARBA00010209"/>
    </source>
</evidence>
<dbReference type="AlphaFoldDB" id="A0AAD9ZGB8"/>
<keyword evidence="4" id="KW-1185">Reference proteome</keyword>
<dbReference type="SFLD" id="SFLDG01162">
    <property type="entry name" value="I"/>
    <property type="match status" value="1"/>
</dbReference>
<dbReference type="SFLD" id="SFLDS00036">
    <property type="entry name" value="Aromatic_Prenyltransferase"/>
    <property type="match status" value="1"/>
</dbReference>
<dbReference type="InterPro" id="IPR033964">
    <property type="entry name" value="ABBA"/>
</dbReference>
<evidence type="ECO:0008006" key="5">
    <source>
        <dbReference type="Google" id="ProtNLM"/>
    </source>
</evidence>
<keyword evidence="2" id="KW-0808">Transferase</keyword>
<name>A0AAD9ZGB8_9LECA</name>
<dbReference type="CDD" id="cd13929">
    <property type="entry name" value="PT-DMATS_CymD"/>
    <property type="match status" value="1"/>
</dbReference>
<dbReference type="Pfam" id="PF11991">
    <property type="entry name" value="Trp_DMAT"/>
    <property type="match status" value="1"/>
</dbReference>
<evidence type="ECO:0000313" key="3">
    <source>
        <dbReference type="EMBL" id="KAK3177876.1"/>
    </source>
</evidence>
<dbReference type="InterPro" id="IPR017795">
    <property type="entry name" value="ABBA_NscD-like"/>
</dbReference>
<evidence type="ECO:0000256" key="2">
    <source>
        <dbReference type="ARBA" id="ARBA00022679"/>
    </source>
</evidence>
<dbReference type="PANTHER" id="PTHR40627">
    <property type="entry name" value="INDOLE PRENYLTRANSFERASE TDIB-RELATED"/>
    <property type="match status" value="1"/>
</dbReference>
<accession>A0AAD9ZGB8</accession>
<gene>
    <name evidence="3" type="ORF">OEA41_000008</name>
</gene>
<evidence type="ECO:0000313" key="4">
    <source>
        <dbReference type="Proteomes" id="UP001276659"/>
    </source>
</evidence>
<dbReference type="PANTHER" id="PTHR40627:SF4">
    <property type="entry name" value="PRENYLTRANSFERASE ASQH1-RELATED"/>
    <property type="match status" value="1"/>
</dbReference>
<sequence length="351" mass="39577">MGPYQSQNHSQSWQSFMTDDFSPFEYSWSWETSPKIRYSFEPIGIHAGSTDDPFNRTRPLECAEQLKFAIPGSDWRNFELFADSFYEDGSAQDASEVVPGTSSPSSIFFAIEIGKETIAKAYLIPVLAEQTHTSRLSVLTESMGRVSTDLPAYGALEDFIRGRDSDHLGVIGIAVDCIDPSLAKLKIYLRSQDTSFNHICSTLSLGGKVKTWDNNAFNDLWELWLLVLDLPKDYSKNDKLEAASHETSGILYNFDIQPNNSLPDSKLYIPVKHYGKDDRQIARGLVTFLEQHGDIQRTREFLGAIERLCSYRLLEDGRGLQTYVSCAVKNGRLHLTSYISPELYHRGRCGA</sequence>
<dbReference type="GO" id="GO:0009820">
    <property type="term" value="P:alkaloid metabolic process"/>
    <property type="evidence" value="ECO:0007669"/>
    <property type="project" value="InterPro"/>
</dbReference>
<protein>
    <recommendedName>
        <fullName evidence="5">Aromatic prenyltransferase</fullName>
    </recommendedName>
</protein>
<dbReference type="EMBL" id="JASNWA010000003">
    <property type="protein sequence ID" value="KAK3177876.1"/>
    <property type="molecule type" value="Genomic_DNA"/>
</dbReference>